<proteinExistence type="predicted"/>
<reference evidence="1" key="1">
    <citation type="submission" date="2015-03" db="EMBL/GenBank/DDBJ databases">
        <title>Wuchereria bancrofti Genome Sequencing Papua New Guinea Strain.</title>
        <authorList>
            <person name="Small S.T."/>
            <person name="Serre D."/>
            <person name="Zimmerman P.A."/>
        </authorList>
    </citation>
    <scope>NUCLEOTIDE SEQUENCE [LARGE SCALE GENOMIC DNA]</scope>
    <source>
        <strain evidence="1">pt0022</strain>
    </source>
</reference>
<dbReference type="Proteomes" id="UP000093561">
    <property type="component" value="Unassembled WGS sequence"/>
</dbReference>
<evidence type="ECO:0000313" key="1">
    <source>
        <dbReference type="Proteomes" id="UP000093561"/>
    </source>
</evidence>
<reference evidence="1" key="2">
    <citation type="journal article" date="2016" name="Mol. Ecol.">
        <title>Population genomics of the filarial nematode parasite Wuchereria bancrofti from mosquitoes.</title>
        <authorList>
            <person name="Small S.T."/>
            <person name="Reimer L.J."/>
            <person name="Tisch D.J."/>
            <person name="King C.L."/>
            <person name="Christensen B.M."/>
            <person name="Siba P.M."/>
            <person name="Kazura J.W."/>
            <person name="Serre D."/>
            <person name="Zimmerman P.A."/>
        </authorList>
    </citation>
    <scope>NUCLEOTIDE SEQUENCE</scope>
    <source>
        <strain evidence="1">pt0022</strain>
    </source>
</reference>
<protein>
    <submittedName>
        <fullName evidence="2">Uncharacterized protein</fullName>
    </submittedName>
</protein>
<accession>A0AAF5PJI9</accession>
<reference evidence="2" key="3">
    <citation type="submission" date="2024-02" db="UniProtKB">
        <authorList>
            <consortium name="WormBaseParasite"/>
        </authorList>
    </citation>
    <scope>IDENTIFICATION</scope>
    <source>
        <strain evidence="2">pt0022</strain>
    </source>
</reference>
<dbReference type="AlphaFoldDB" id="A0AAF5PJI9"/>
<dbReference type="WBParaSite" id="mrna-Wban_01600">
    <property type="protein sequence ID" value="mrna-Wban_01600"/>
    <property type="gene ID" value="Wban_01600"/>
</dbReference>
<sequence>MSEIITYLKKKKKRKPNHRNIKKYDQAYLVGPNHRNIKKYDQAYLVGSNKPITKKLNYKPKNIITLGNSLNNPKSLIQTSTENSLFSDYDERSWFGESGVPNLARDPIAQFLALLKKPQTMGNLEAFIRMDDQMMTACMKFDCMLMLIASSVKSLLKISNNLMKGKITKNDDCLEEEKKVGKNYQLDFIDINFTCMINNQMFDDQMITDQIMVDLEDSQIASDQITFKKNVSQSL</sequence>
<organism evidence="1 2">
    <name type="scientific">Wuchereria bancrofti</name>
    <dbReference type="NCBI Taxonomy" id="6293"/>
    <lineage>
        <taxon>Eukaryota</taxon>
        <taxon>Metazoa</taxon>
        <taxon>Ecdysozoa</taxon>
        <taxon>Nematoda</taxon>
        <taxon>Chromadorea</taxon>
        <taxon>Rhabditida</taxon>
        <taxon>Spirurina</taxon>
        <taxon>Spiruromorpha</taxon>
        <taxon>Filarioidea</taxon>
        <taxon>Onchocercidae</taxon>
        <taxon>Wuchereria</taxon>
    </lineage>
</organism>
<evidence type="ECO:0000313" key="2">
    <source>
        <dbReference type="WBParaSite" id="mrna-Wban_01600"/>
    </source>
</evidence>
<name>A0AAF5PJI9_WUCBA</name>